<keyword evidence="5" id="KW-1185">Reference proteome</keyword>
<dbReference type="SUPFAM" id="SSF48452">
    <property type="entry name" value="TPR-like"/>
    <property type="match status" value="1"/>
</dbReference>
<comment type="caution">
    <text evidence="4">The sequence shown here is derived from an EMBL/GenBank/DDBJ whole genome shotgun (WGS) entry which is preliminary data.</text>
</comment>
<dbReference type="InParanoid" id="A0A2R6PI55"/>
<evidence type="ECO:0000256" key="1">
    <source>
        <dbReference type="ARBA" id="ARBA00022737"/>
    </source>
</evidence>
<dbReference type="STRING" id="1590841.A0A2R6PI55"/>
<dbReference type="OrthoDB" id="533763at2759"/>
<dbReference type="AlphaFoldDB" id="A0A2R6PI55"/>
<keyword evidence="1" id="KW-0677">Repeat</keyword>
<dbReference type="Gene3D" id="1.25.40.10">
    <property type="entry name" value="Tetratricopeptide repeat domain"/>
    <property type="match status" value="1"/>
</dbReference>
<accession>A0A2R6PI55</accession>
<dbReference type="GO" id="GO:0000118">
    <property type="term" value="C:histone deacetylase complex"/>
    <property type="evidence" value="ECO:0007669"/>
    <property type="project" value="TreeGrafter"/>
</dbReference>
<name>A0A2R6PI55_ACTCC</name>
<dbReference type="Gramene" id="PSR91556">
    <property type="protein sequence ID" value="PSR91556"/>
    <property type="gene ID" value="CEY00_Acc28901"/>
</dbReference>
<dbReference type="InterPro" id="IPR011990">
    <property type="entry name" value="TPR-like_helical_dom_sf"/>
</dbReference>
<gene>
    <name evidence="4" type="ORF">CEY00_Acc28901</name>
</gene>
<reference evidence="4 5" key="1">
    <citation type="submission" date="2017-07" db="EMBL/GenBank/DDBJ databases">
        <title>An improved, manually edited Actinidia chinensis var. chinensis (kiwifruit) genome highlights the challenges associated with draft genomes and gene prediction in plants.</title>
        <authorList>
            <person name="Pilkington S."/>
            <person name="Crowhurst R."/>
            <person name="Hilario E."/>
            <person name="Nardozza S."/>
            <person name="Fraser L."/>
            <person name="Peng Y."/>
            <person name="Gunaseelan K."/>
            <person name="Simpson R."/>
            <person name="Tahir J."/>
            <person name="Deroles S."/>
            <person name="Templeton K."/>
            <person name="Luo Z."/>
            <person name="Davy M."/>
            <person name="Cheng C."/>
            <person name="Mcneilage M."/>
            <person name="Scaglione D."/>
            <person name="Liu Y."/>
            <person name="Zhang Q."/>
            <person name="Datson P."/>
            <person name="De Silva N."/>
            <person name="Gardiner S."/>
            <person name="Bassett H."/>
            <person name="Chagne D."/>
            <person name="Mccallum J."/>
            <person name="Dzierzon H."/>
            <person name="Deng C."/>
            <person name="Wang Y.-Y."/>
            <person name="Barron N."/>
            <person name="Manako K."/>
            <person name="Bowen J."/>
            <person name="Foster T."/>
            <person name="Erridge Z."/>
            <person name="Tiffin H."/>
            <person name="Waite C."/>
            <person name="Davies K."/>
            <person name="Grierson E."/>
            <person name="Laing W."/>
            <person name="Kirk R."/>
            <person name="Chen X."/>
            <person name="Wood M."/>
            <person name="Montefiori M."/>
            <person name="Brummell D."/>
            <person name="Schwinn K."/>
            <person name="Catanach A."/>
            <person name="Fullerton C."/>
            <person name="Li D."/>
            <person name="Meiyalaghan S."/>
            <person name="Nieuwenhuizen N."/>
            <person name="Read N."/>
            <person name="Prakash R."/>
            <person name="Hunter D."/>
            <person name="Zhang H."/>
            <person name="Mckenzie M."/>
            <person name="Knabel M."/>
            <person name="Harris A."/>
            <person name="Allan A."/>
            <person name="Chen A."/>
            <person name="Janssen B."/>
            <person name="Plunkett B."/>
            <person name="Dwamena C."/>
            <person name="Voogd C."/>
            <person name="Leif D."/>
            <person name="Lafferty D."/>
            <person name="Souleyre E."/>
            <person name="Varkonyi-Gasic E."/>
            <person name="Gambi F."/>
            <person name="Hanley J."/>
            <person name="Yao J.-L."/>
            <person name="Cheung J."/>
            <person name="David K."/>
            <person name="Warren B."/>
            <person name="Marsh K."/>
            <person name="Snowden K."/>
            <person name="Lin-Wang K."/>
            <person name="Brian L."/>
            <person name="Martinez-Sanchez M."/>
            <person name="Wang M."/>
            <person name="Ileperuma N."/>
            <person name="Macnee N."/>
            <person name="Campin R."/>
            <person name="Mcatee P."/>
            <person name="Drummond R."/>
            <person name="Espley R."/>
            <person name="Ireland H."/>
            <person name="Wu R."/>
            <person name="Atkinson R."/>
            <person name="Karunairetnam S."/>
            <person name="Bulley S."/>
            <person name="Chunkath S."/>
            <person name="Hanley Z."/>
            <person name="Storey R."/>
            <person name="Thrimawithana A."/>
            <person name="Thomson S."/>
            <person name="David C."/>
            <person name="Testolin R."/>
        </authorList>
    </citation>
    <scope>NUCLEOTIDE SEQUENCE [LARGE SCALE GENOMIC DNA]</scope>
    <source>
        <strain evidence="5">cv. Red5</strain>
        <tissue evidence="4">Young leaf</tissue>
    </source>
</reference>
<feature type="region of interest" description="Disordered" evidence="3">
    <location>
        <begin position="30"/>
        <end position="64"/>
    </location>
</feature>
<dbReference type="EMBL" id="NKQK01000025">
    <property type="protein sequence ID" value="PSR91556.1"/>
    <property type="molecule type" value="Genomic_DNA"/>
</dbReference>
<evidence type="ECO:0000256" key="2">
    <source>
        <dbReference type="ARBA" id="ARBA00022803"/>
    </source>
</evidence>
<dbReference type="OMA" id="HTELMCF"/>
<feature type="compositionally biased region" description="Acidic residues" evidence="3">
    <location>
        <begin position="30"/>
        <end position="40"/>
    </location>
</feature>
<feature type="compositionally biased region" description="Acidic residues" evidence="3">
    <location>
        <begin position="49"/>
        <end position="64"/>
    </location>
</feature>
<proteinExistence type="predicted"/>
<evidence type="ECO:0000313" key="4">
    <source>
        <dbReference type="EMBL" id="PSR91556.1"/>
    </source>
</evidence>
<protein>
    <submittedName>
        <fullName evidence="4">FAM10 family protein</fullName>
    </submittedName>
</protein>
<dbReference type="GO" id="GO:0030544">
    <property type="term" value="F:Hsp70 protein binding"/>
    <property type="evidence" value="ECO:0007669"/>
    <property type="project" value="TreeGrafter"/>
</dbReference>
<dbReference type="Proteomes" id="UP000241394">
    <property type="component" value="Chromosome LG25"/>
</dbReference>
<evidence type="ECO:0000313" key="5">
    <source>
        <dbReference type="Proteomes" id="UP000241394"/>
    </source>
</evidence>
<evidence type="ECO:0000256" key="3">
    <source>
        <dbReference type="SAM" id="MobiDB-lite"/>
    </source>
</evidence>
<keyword evidence="2" id="KW-0802">TPR repeat</keyword>
<organism evidence="4 5">
    <name type="scientific">Actinidia chinensis var. chinensis</name>
    <name type="common">Chinese soft-hair kiwi</name>
    <dbReference type="NCBI Taxonomy" id="1590841"/>
    <lineage>
        <taxon>Eukaryota</taxon>
        <taxon>Viridiplantae</taxon>
        <taxon>Streptophyta</taxon>
        <taxon>Embryophyta</taxon>
        <taxon>Tracheophyta</taxon>
        <taxon>Spermatophyta</taxon>
        <taxon>Magnoliopsida</taxon>
        <taxon>eudicotyledons</taxon>
        <taxon>Gunneridae</taxon>
        <taxon>Pentapetalae</taxon>
        <taxon>asterids</taxon>
        <taxon>Ericales</taxon>
        <taxon>Actinidiaceae</taxon>
        <taxon>Actinidia</taxon>
    </lineage>
</organism>
<dbReference type="PANTHER" id="PTHR45883:SF2">
    <property type="entry name" value="HSC70-INTERACTING PROTEIN"/>
    <property type="match status" value="1"/>
</dbReference>
<dbReference type="PANTHER" id="PTHR45883">
    <property type="entry name" value="HSC70-INTERACTING PROTEIN"/>
    <property type="match status" value="1"/>
</dbReference>
<reference evidence="5" key="2">
    <citation type="journal article" date="2018" name="BMC Genomics">
        <title>A manually annotated Actinidia chinensis var. chinensis (kiwifruit) genome highlights the challenges associated with draft genomes and gene prediction in plants.</title>
        <authorList>
            <person name="Pilkington S.M."/>
            <person name="Crowhurst R."/>
            <person name="Hilario E."/>
            <person name="Nardozza S."/>
            <person name="Fraser L."/>
            <person name="Peng Y."/>
            <person name="Gunaseelan K."/>
            <person name="Simpson R."/>
            <person name="Tahir J."/>
            <person name="Deroles S.C."/>
            <person name="Templeton K."/>
            <person name="Luo Z."/>
            <person name="Davy M."/>
            <person name="Cheng C."/>
            <person name="McNeilage M."/>
            <person name="Scaglione D."/>
            <person name="Liu Y."/>
            <person name="Zhang Q."/>
            <person name="Datson P."/>
            <person name="De Silva N."/>
            <person name="Gardiner S.E."/>
            <person name="Bassett H."/>
            <person name="Chagne D."/>
            <person name="McCallum J."/>
            <person name="Dzierzon H."/>
            <person name="Deng C."/>
            <person name="Wang Y.Y."/>
            <person name="Barron L."/>
            <person name="Manako K."/>
            <person name="Bowen J."/>
            <person name="Foster T.M."/>
            <person name="Erridge Z.A."/>
            <person name="Tiffin H."/>
            <person name="Waite C.N."/>
            <person name="Davies K.M."/>
            <person name="Grierson E.P."/>
            <person name="Laing W.A."/>
            <person name="Kirk R."/>
            <person name="Chen X."/>
            <person name="Wood M."/>
            <person name="Montefiori M."/>
            <person name="Brummell D.A."/>
            <person name="Schwinn K.E."/>
            <person name="Catanach A."/>
            <person name="Fullerton C."/>
            <person name="Li D."/>
            <person name="Meiyalaghan S."/>
            <person name="Nieuwenhuizen N."/>
            <person name="Read N."/>
            <person name="Prakash R."/>
            <person name="Hunter D."/>
            <person name="Zhang H."/>
            <person name="McKenzie M."/>
            <person name="Knabel M."/>
            <person name="Harris A."/>
            <person name="Allan A.C."/>
            <person name="Gleave A."/>
            <person name="Chen A."/>
            <person name="Janssen B.J."/>
            <person name="Plunkett B."/>
            <person name="Ampomah-Dwamena C."/>
            <person name="Voogd C."/>
            <person name="Leif D."/>
            <person name="Lafferty D."/>
            <person name="Souleyre E.J.F."/>
            <person name="Varkonyi-Gasic E."/>
            <person name="Gambi F."/>
            <person name="Hanley J."/>
            <person name="Yao J.L."/>
            <person name="Cheung J."/>
            <person name="David K.M."/>
            <person name="Warren B."/>
            <person name="Marsh K."/>
            <person name="Snowden K.C."/>
            <person name="Lin-Wang K."/>
            <person name="Brian L."/>
            <person name="Martinez-Sanchez M."/>
            <person name="Wang M."/>
            <person name="Ileperuma N."/>
            <person name="Macnee N."/>
            <person name="Campin R."/>
            <person name="McAtee P."/>
            <person name="Drummond R.S.M."/>
            <person name="Espley R.V."/>
            <person name="Ireland H.S."/>
            <person name="Wu R."/>
            <person name="Atkinson R.G."/>
            <person name="Karunairetnam S."/>
            <person name="Bulley S."/>
            <person name="Chunkath S."/>
            <person name="Hanley Z."/>
            <person name="Storey R."/>
            <person name="Thrimawithana A.H."/>
            <person name="Thomson S."/>
            <person name="David C."/>
            <person name="Testolin R."/>
            <person name="Huang H."/>
            <person name="Hellens R.P."/>
            <person name="Schaffer R.J."/>
        </authorList>
    </citation>
    <scope>NUCLEOTIDE SEQUENCE [LARGE SCALE GENOMIC DNA]</scope>
    <source>
        <strain evidence="5">cv. Red5</strain>
    </source>
</reference>
<feature type="non-terminal residue" evidence="4">
    <location>
        <position position="1"/>
    </location>
</feature>
<sequence length="185" mass="20929">LGYKLGESPHNKLVLSFGLDLSLQKSYYDVESDEDVDDIEEEHRPQERGDEEEEGEIIESDVELEGETVEPDHLPCQKMGDLLSRSRKKIVMLLRRPSDKPWKQFLKLEEAIVHLTRAILLNPTSSIMYASKASACIKMKKPNAAIRYANAALEVKEDILSSPRDPLYFSYQAMGSSHLTPQLGP</sequence>